<dbReference type="SUPFAM" id="SSF56266">
    <property type="entry name" value="DmpA/ArgJ-like"/>
    <property type="match status" value="1"/>
</dbReference>
<evidence type="ECO:0000313" key="9">
    <source>
        <dbReference type="Proteomes" id="UP000681041"/>
    </source>
</evidence>
<dbReference type="Gene3D" id="3.10.20.340">
    <property type="entry name" value="ArgJ beta chain, C-terminal domain"/>
    <property type="match status" value="1"/>
</dbReference>
<keyword evidence="4 7" id="KW-0808">Transferase</keyword>
<proteinExistence type="inferred from homology"/>
<dbReference type="InterPro" id="IPR042195">
    <property type="entry name" value="ArgJ_beta_C"/>
</dbReference>
<feature type="binding site" evidence="7">
    <location>
        <position position="184"/>
    </location>
    <ligand>
        <name>substrate</name>
    </ligand>
</feature>
<feature type="binding site" evidence="7">
    <location>
        <position position="397"/>
    </location>
    <ligand>
        <name>substrate</name>
    </ligand>
</feature>
<dbReference type="InterPro" id="IPR016117">
    <property type="entry name" value="ArgJ-like_dom_sf"/>
</dbReference>
<dbReference type="GO" id="GO:0004358">
    <property type="term" value="F:L-glutamate N-acetyltransferase activity, acting on acetyl-L-ornithine as donor"/>
    <property type="evidence" value="ECO:0007669"/>
    <property type="project" value="UniProtKB-UniRule"/>
</dbReference>
<dbReference type="NCBIfam" id="NF003802">
    <property type="entry name" value="PRK05388.1"/>
    <property type="match status" value="1"/>
</dbReference>
<dbReference type="AlphaFoldDB" id="A0A8T8K654"/>
<reference evidence="8" key="1">
    <citation type="submission" date="2020-07" db="EMBL/GenBank/DDBJ databases">
        <title>Methanobacterium. sp. MethCan genome.</title>
        <authorList>
            <person name="Postec A."/>
            <person name="Quemeneur M."/>
        </authorList>
    </citation>
    <scope>NUCLEOTIDE SEQUENCE</scope>
    <source>
        <strain evidence="8">MethCAN</strain>
    </source>
</reference>
<evidence type="ECO:0000313" key="8">
    <source>
        <dbReference type="EMBL" id="QUH24088.1"/>
    </source>
</evidence>
<keyword evidence="5 7" id="KW-0068">Autocatalytic cleavage</keyword>
<feature type="binding site" evidence="7">
    <location>
        <position position="173"/>
    </location>
    <ligand>
        <name>substrate</name>
    </ligand>
</feature>
<evidence type="ECO:0000256" key="5">
    <source>
        <dbReference type="ARBA" id="ARBA00022813"/>
    </source>
</evidence>
<keyword evidence="7" id="KW-0963">Cytoplasm</keyword>
<dbReference type="PANTHER" id="PTHR23100:SF0">
    <property type="entry name" value="ARGININE BIOSYNTHESIS BIFUNCTIONAL PROTEIN ARGJ, MITOCHONDRIAL"/>
    <property type="match status" value="1"/>
</dbReference>
<comment type="similarity">
    <text evidence="1 7">Belongs to the ArgJ family.</text>
</comment>
<accession>A0A8T8K654</accession>
<dbReference type="NCBIfam" id="TIGR00120">
    <property type="entry name" value="ArgJ"/>
    <property type="match status" value="1"/>
</dbReference>
<dbReference type="Pfam" id="PF01960">
    <property type="entry name" value="ArgJ"/>
    <property type="match status" value="1"/>
</dbReference>
<sequence>MKIIKGGLCSVDGVKASGVRKGKYGMALISNPGSKAAAIFTSNKVLAAPVIVTREHIQDGEISAVVANSGNANCFTGEPGLRDSREMAEKLAEKLNITPQEVGVSSTGVIGREMPMEIIGELIEEGFDALEHSAKASANAAKAIMTTDTYYKELSVETTLKDGNKVRIGGICKGSGMIAPNMGTMLCFITTDIQATPQELESSLKKAADESFNMVVVDGDESTNDTVLIMANGKSGKIDENFQKALNFLCIELAKDLARDGEGATKLIEVTIKGAYNKEEARKAAISVVKSPLVKAAVFGSDPNWGRIVAAVGYSGARVDPEKISVILSSDSEEVNIVDQGKVKAFENTEELHLAEKIMQKEEIKIVIDLGEGNDSATAFGCDLSCDYVKINAEYTT</sequence>
<dbReference type="GeneID" id="64821128"/>
<dbReference type="GO" id="GO:0006592">
    <property type="term" value="P:ornithine biosynthetic process"/>
    <property type="evidence" value="ECO:0007669"/>
    <property type="project" value="TreeGrafter"/>
</dbReference>
<dbReference type="EC" id="2.3.1.35" evidence="7"/>
<dbReference type="KEGG" id="meme:HYG87_10145"/>
<keyword evidence="6 7" id="KW-0012">Acyltransferase</keyword>
<dbReference type="InterPro" id="IPR002813">
    <property type="entry name" value="Arg_biosynth_ArgJ"/>
</dbReference>
<organism evidence="8 9">
    <name type="scientific">Methanobacterium alkalithermotolerans</name>
    <dbReference type="NCBI Taxonomy" id="2731220"/>
    <lineage>
        <taxon>Archaea</taxon>
        <taxon>Methanobacteriati</taxon>
        <taxon>Methanobacteriota</taxon>
        <taxon>Methanomada group</taxon>
        <taxon>Methanobacteria</taxon>
        <taxon>Methanobacteriales</taxon>
        <taxon>Methanobacteriaceae</taxon>
        <taxon>Methanobacterium</taxon>
    </lineage>
</organism>
<feature type="binding site" evidence="7">
    <location>
        <position position="262"/>
    </location>
    <ligand>
        <name>substrate</name>
    </ligand>
</feature>
<dbReference type="GO" id="GO:0004042">
    <property type="term" value="F:L-glutamate N-acetyltransferase activity"/>
    <property type="evidence" value="ECO:0007669"/>
    <property type="project" value="TreeGrafter"/>
</dbReference>
<dbReference type="Gene3D" id="3.60.70.12">
    <property type="entry name" value="L-amino peptidase D-ALA esterase/amidase"/>
    <property type="match status" value="1"/>
</dbReference>
<comment type="pathway">
    <text evidence="7">Amino-acid biosynthesis; L-arginine biosynthesis; L-ornithine and N-acetyl-L-glutamate from L-glutamate and N(2)-acetyl-L-ornithine (cyclic): step 1/1.</text>
</comment>
<feature type="chain" id="PRO_5044353090" description="Glutamate N-acetyltransferase beta chain" evidence="7">
    <location>
        <begin position="184"/>
        <end position="397"/>
    </location>
</feature>
<keyword evidence="3 7" id="KW-0028">Amino-acid biosynthesis</keyword>
<feature type="binding site" evidence="7">
    <location>
        <position position="146"/>
    </location>
    <ligand>
        <name>substrate</name>
    </ligand>
</feature>
<feature type="site" description="Cleavage; by autolysis" evidence="7">
    <location>
        <begin position="183"/>
        <end position="184"/>
    </location>
</feature>
<dbReference type="EMBL" id="CP058560">
    <property type="protein sequence ID" value="QUH24088.1"/>
    <property type="molecule type" value="Genomic_DNA"/>
</dbReference>
<gene>
    <name evidence="7 8" type="primary">argJ</name>
    <name evidence="8" type="ORF">HYG87_10145</name>
</gene>
<dbReference type="GO" id="GO:0006526">
    <property type="term" value="P:L-arginine biosynthetic process"/>
    <property type="evidence" value="ECO:0007669"/>
    <property type="project" value="UniProtKB-UniRule"/>
</dbReference>
<dbReference type="Proteomes" id="UP000681041">
    <property type="component" value="Chromosome"/>
</dbReference>
<keyword evidence="2 7" id="KW-0055">Arginine biosynthesis</keyword>
<evidence type="ECO:0000256" key="1">
    <source>
        <dbReference type="ARBA" id="ARBA00006774"/>
    </source>
</evidence>
<dbReference type="RefSeq" id="WP_211533045.1">
    <property type="nucleotide sequence ID" value="NZ_CP058560.1"/>
</dbReference>
<feature type="binding site" evidence="7">
    <location>
        <position position="392"/>
    </location>
    <ligand>
        <name>substrate</name>
    </ligand>
</feature>
<feature type="site" description="Involved in the stabilization of negative charge on the oxyanion by the formation of the oxyanion hole" evidence="7">
    <location>
        <position position="108"/>
    </location>
</feature>
<comment type="subcellular location">
    <subcellularLocation>
        <location evidence="7">Cytoplasm</location>
    </subcellularLocation>
</comment>
<evidence type="ECO:0000256" key="6">
    <source>
        <dbReference type="ARBA" id="ARBA00023315"/>
    </source>
</evidence>
<evidence type="ECO:0000256" key="2">
    <source>
        <dbReference type="ARBA" id="ARBA00022571"/>
    </source>
</evidence>
<comment type="catalytic activity">
    <reaction evidence="7">
        <text>N(2)-acetyl-L-ornithine + L-glutamate = N-acetyl-L-glutamate + L-ornithine</text>
        <dbReference type="Rhea" id="RHEA:15349"/>
        <dbReference type="ChEBI" id="CHEBI:29985"/>
        <dbReference type="ChEBI" id="CHEBI:44337"/>
        <dbReference type="ChEBI" id="CHEBI:46911"/>
        <dbReference type="ChEBI" id="CHEBI:57805"/>
        <dbReference type="EC" id="2.3.1.35"/>
    </reaction>
</comment>
<comment type="function">
    <text evidence="7">Catalyzes the transfer of the acetyl group from N(2)-acetylornithine to glutamate, forming N-acetylglutamate and L-ornithine.</text>
</comment>
<evidence type="ECO:0000256" key="7">
    <source>
        <dbReference type="HAMAP-Rule" id="MF_01106"/>
    </source>
</evidence>
<keyword evidence="9" id="KW-1185">Reference proteome</keyword>
<dbReference type="PANTHER" id="PTHR23100">
    <property type="entry name" value="ARGININE BIOSYNTHESIS BIFUNCTIONAL PROTEIN ARGJ"/>
    <property type="match status" value="1"/>
</dbReference>
<feature type="chain" id="PRO_5044353091" description="Glutamate N-acetyltransferase alpha chain" evidence="7">
    <location>
        <begin position="1"/>
        <end position="183"/>
    </location>
</feature>
<name>A0A8T8K654_9EURY</name>
<evidence type="ECO:0000256" key="4">
    <source>
        <dbReference type="ARBA" id="ARBA00022679"/>
    </source>
</evidence>
<evidence type="ECO:0000256" key="3">
    <source>
        <dbReference type="ARBA" id="ARBA00022605"/>
    </source>
</evidence>
<feature type="active site" description="Nucleophile" evidence="7">
    <location>
        <position position="184"/>
    </location>
</feature>
<comment type="subunit">
    <text evidence="7">Heterotetramer of two alpha and two beta chains.</text>
</comment>
<dbReference type="OrthoDB" id="52592at2157"/>
<protein>
    <recommendedName>
        <fullName evidence="7">Glutamate N-acetyltransferase</fullName>
        <ecNumber evidence="7">2.3.1.35</ecNumber>
    </recommendedName>
    <alternativeName>
        <fullName evidence="7">Ornithine acetyltransferase</fullName>
        <shortName evidence="7">OATase</shortName>
    </alternativeName>
    <alternativeName>
        <fullName evidence="7">Ornithine transacetylase</fullName>
    </alternativeName>
    <component>
        <recommendedName>
            <fullName evidence="7">Glutamate N-acetyltransferase alpha chain</fullName>
        </recommendedName>
    </component>
    <component>
        <recommendedName>
            <fullName evidence="7">Glutamate N-acetyltransferase beta chain</fullName>
        </recommendedName>
    </component>
</protein>
<feature type="site" description="Involved in the stabilization of negative charge on the oxyanion by the formation of the oxyanion hole" evidence="7">
    <location>
        <position position="107"/>
    </location>
</feature>
<dbReference type="FunFam" id="3.10.20.340:FF:000001">
    <property type="entry name" value="Arginine biosynthesis bifunctional protein ArgJ, chloroplastic"/>
    <property type="match status" value="1"/>
</dbReference>
<dbReference type="GO" id="GO:0005737">
    <property type="term" value="C:cytoplasm"/>
    <property type="evidence" value="ECO:0007669"/>
    <property type="project" value="UniProtKB-SubCell"/>
</dbReference>
<dbReference type="HAMAP" id="MF_01106">
    <property type="entry name" value="ArgJ"/>
    <property type="match status" value="1"/>
</dbReference>
<dbReference type="CDD" id="cd02152">
    <property type="entry name" value="OAT"/>
    <property type="match status" value="1"/>
</dbReference>